<dbReference type="GO" id="GO:0016747">
    <property type="term" value="F:acyltransferase activity, transferring groups other than amino-acyl groups"/>
    <property type="evidence" value="ECO:0007669"/>
    <property type="project" value="InterPro"/>
</dbReference>
<evidence type="ECO:0000313" key="5">
    <source>
        <dbReference type="Proteomes" id="UP000623608"/>
    </source>
</evidence>
<evidence type="ECO:0000313" key="4">
    <source>
        <dbReference type="EMBL" id="GIF17599.1"/>
    </source>
</evidence>
<dbReference type="PANTHER" id="PTHR43877">
    <property type="entry name" value="AMINOALKYLPHOSPHONATE N-ACETYLTRANSFERASE-RELATED-RELATED"/>
    <property type="match status" value="1"/>
</dbReference>
<dbReference type="CDD" id="cd04301">
    <property type="entry name" value="NAT_SF"/>
    <property type="match status" value="1"/>
</dbReference>
<name>A0A919TPY8_9ACTN</name>
<dbReference type="InterPro" id="IPR050832">
    <property type="entry name" value="Bact_Acetyltransf"/>
</dbReference>
<keyword evidence="1" id="KW-0808">Transferase</keyword>
<dbReference type="EMBL" id="BOMY01000002">
    <property type="protein sequence ID" value="GIF17599.1"/>
    <property type="molecule type" value="Genomic_DNA"/>
</dbReference>
<evidence type="ECO:0000256" key="2">
    <source>
        <dbReference type="ARBA" id="ARBA00023315"/>
    </source>
</evidence>
<dbReference type="AlphaFoldDB" id="A0A919TPY8"/>
<dbReference type="Gene3D" id="3.40.630.30">
    <property type="match status" value="1"/>
</dbReference>
<comment type="caution">
    <text evidence="4">The sequence shown here is derived from an EMBL/GenBank/DDBJ whole genome shotgun (WGS) entry which is preliminary data.</text>
</comment>
<proteinExistence type="predicted"/>
<dbReference type="InterPro" id="IPR016181">
    <property type="entry name" value="Acyl_CoA_acyltransferase"/>
</dbReference>
<dbReference type="Pfam" id="PF00583">
    <property type="entry name" value="Acetyltransf_1"/>
    <property type="match status" value="1"/>
</dbReference>
<dbReference type="InterPro" id="IPR000182">
    <property type="entry name" value="GNAT_dom"/>
</dbReference>
<sequence length="152" mass="16622">MIARPAGHADADELIRLRAVMLQSLSPSDWDDAWREPARQTLTERLGSPALAAFVVDRPDGTGLASCAIGTVETRLGSPGNPAGRSGYVFSVATDPDMRRRGFSRQCLTALLQWFREQGIGKVDLRASPDGEPLYRSLGFVRTPDPAMRLRL</sequence>
<organism evidence="4 5">
    <name type="scientific">Paractinoplanes tereljensis</name>
    <dbReference type="NCBI Taxonomy" id="571912"/>
    <lineage>
        <taxon>Bacteria</taxon>
        <taxon>Bacillati</taxon>
        <taxon>Actinomycetota</taxon>
        <taxon>Actinomycetes</taxon>
        <taxon>Micromonosporales</taxon>
        <taxon>Micromonosporaceae</taxon>
        <taxon>Paractinoplanes</taxon>
    </lineage>
</organism>
<gene>
    <name evidence="4" type="ORF">Ate02nite_03290</name>
</gene>
<dbReference type="RefSeq" id="WP_203797824.1">
    <property type="nucleotide sequence ID" value="NZ_BOMY01000002.1"/>
</dbReference>
<keyword evidence="2" id="KW-0012">Acyltransferase</keyword>
<reference evidence="4" key="1">
    <citation type="submission" date="2021-01" db="EMBL/GenBank/DDBJ databases">
        <title>Whole genome shotgun sequence of Actinoplanes tereljensis NBRC 105297.</title>
        <authorList>
            <person name="Komaki H."/>
            <person name="Tamura T."/>
        </authorList>
    </citation>
    <scope>NUCLEOTIDE SEQUENCE</scope>
    <source>
        <strain evidence="4">NBRC 105297</strain>
    </source>
</reference>
<evidence type="ECO:0000256" key="1">
    <source>
        <dbReference type="ARBA" id="ARBA00022679"/>
    </source>
</evidence>
<feature type="domain" description="N-acetyltransferase" evidence="3">
    <location>
        <begin position="1"/>
        <end position="152"/>
    </location>
</feature>
<dbReference type="SUPFAM" id="SSF55729">
    <property type="entry name" value="Acyl-CoA N-acyltransferases (Nat)"/>
    <property type="match status" value="1"/>
</dbReference>
<accession>A0A919TPY8</accession>
<keyword evidence="5" id="KW-1185">Reference proteome</keyword>
<dbReference type="PROSITE" id="PS51186">
    <property type="entry name" value="GNAT"/>
    <property type="match status" value="1"/>
</dbReference>
<protein>
    <submittedName>
        <fullName evidence="4">N-acetyltransferase</fullName>
    </submittedName>
</protein>
<evidence type="ECO:0000259" key="3">
    <source>
        <dbReference type="PROSITE" id="PS51186"/>
    </source>
</evidence>
<dbReference type="Proteomes" id="UP000623608">
    <property type="component" value="Unassembled WGS sequence"/>
</dbReference>